<dbReference type="GO" id="GO:0020037">
    <property type="term" value="F:heme binding"/>
    <property type="evidence" value="ECO:0007669"/>
    <property type="project" value="InterPro"/>
</dbReference>
<evidence type="ECO:0000313" key="15">
    <source>
        <dbReference type="Proteomes" id="UP001212997"/>
    </source>
</evidence>
<dbReference type="InterPro" id="IPR001128">
    <property type="entry name" value="Cyt_P450"/>
</dbReference>
<dbReference type="Pfam" id="PF00067">
    <property type="entry name" value="p450"/>
    <property type="match status" value="1"/>
</dbReference>
<comment type="subcellular location">
    <subcellularLocation>
        <location evidence="2">Membrane</location>
        <topology evidence="2">Single-pass membrane protein</topology>
    </subcellularLocation>
</comment>
<dbReference type="InterPro" id="IPR002401">
    <property type="entry name" value="Cyt_P450_E_grp-I"/>
</dbReference>
<evidence type="ECO:0000256" key="12">
    <source>
        <dbReference type="ARBA" id="ARBA00023136"/>
    </source>
</evidence>
<keyword evidence="6" id="KW-0812">Transmembrane</keyword>
<gene>
    <name evidence="14" type="ORF">NLI96_g5971</name>
</gene>
<dbReference type="PANTHER" id="PTHR46300:SF7">
    <property type="entry name" value="P450, PUTATIVE (EUROFUNG)-RELATED"/>
    <property type="match status" value="1"/>
</dbReference>
<evidence type="ECO:0000256" key="2">
    <source>
        <dbReference type="ARBA" id="ARBA00004167"/>
    </source>
</evidence>
<dbReference type="GO" id="GO:0004497">
    <property type="term" value="F:monooxygenase activity"/>
    <property type="evidence" value="ECO:0007669"/>
    <property type="project" value="UniProtKB-KW"/>
</dbReference>
<keyword evidence="12" id="KW-0472">Membrane</keyword>
<dbReference type="CDD" id="cd11065">
    <property type="entry name" value="CYP64-like"/>
    <property type="match status" value="1"/>
</dbReference>
<comment type="pathway">
    <text evidence="3">Secondary metabolite biosynthesis.</text>
</comment>
<name>A0AAD5V456_9APHY</name>
<dbReference type="Proteomes" id="UP001212997">
    <property type="component" value="Unassembled WGS sequence"/>
</dbReference>
<dbReference type="Gene3D" id="1.10.630.10">
    <property type="entry name" value="Cytochrome P450"/>
    <property type="match status" value="1"/>
</dbReference>
<dbReference type="GO" id="GO:0005506">
    <property type="term" value="F:iron ion binding"/>
    <property type="evidence" value="ECO:0007669"/>
    <property type="project" value="InterPro"/>
</dbReference>
<evidence type="ECO:0008006" key="16">
    <source>
        <dbReference type="Google" id="ProtNLM"/>
    </source>
</evidence>
<proteinExistence type="inferred from homology"/>
<dbReference type="InterPro" id="IPR036396">
    <property type="entry name" value="Cyt_P450_sf"/>
</dbReference>
<dbReference type="PANTHER" id="PTHR46300">
    <property type="entry name" value="P450, PUTATIVE (EUROFUNG)-RELATED-RELATED"/>
    <property type="match status" value="1"/>
</dbReference>
<accession>A0AAD5V456</accession>
<evidence type="ECO:0000256" key="7">
    <source>
        <dbReference type="ARBA" id="ARBA00022723"/>
    </source>
</evidence>
<keyword evidence="11" id="KW-0503">Monooxygenase</keyword>
<dbReference type="PRINTS" id="PR00463">
    <property type="entry name" value="EP450I"/>
</dbReference>
<evidence type="ECO:0000256" key="9">
    <source>
        <dbReference type="ARBA" id="ARBA00023002"/>
    </source>
</evidence>
<evidence type="ECO:0000256" key="11">
    <source>
        <dbReference type="ARBA" id="ARBA00023033"/>
    </source>
</evidence>
<evidence type="ECO:0000313" key="14">
    <source>
        <dbReference type="EMBL" id="KAJ3483938.1"/>
    </source>
</evidence>
<comment type="similarity">
    <text evidence="4">Belongs to the cytochrome P450 family.</text>
</comment>
<evidence type="ECO:0000256" key="6">
    <source>
        <dbReference type="ARBA" id="ARBA00022692"/>
    </source>
</evidence>
<comment type="caution">
    <text evidence="14">The sequence shown here is derived from an EMBL/GenBank/DDBJ whole genome shotgun (WGS) entry which is preliminary data.</text>
</comment>
<sequence length="506" mass="57746">MAFVFDDSYLLLFLAAITLVLLTRWGSRSRRRLPPGPKSLPVFGNMFSMPTEKPWETFHQWCSQYGDVVFLDLPLQPTLIAGSARVALDLLEKRSHIYSDRVMCMMDRLMAWDFNFAFMSYGPEWRQHRRLFHQHFNQGAIDKYLPVQVRQTKQFLQRVLEDPTKLPDMTRLLFAGTILEIVYGMDIRDIDDEYVKTAQMAMEGHSIAHIPGVHWVEYMPILKYIPSWVPGATFKKLVEKYRPYTKRMVSRPYQEMRKAVSEGTAPQSIARTLITKAQERSGESNEFTIEDGLAMRTLAITYAAGADTSTSASQFFLVAMAMYPDIQKKVQAELHSLVGPNRLLEPSDLPDLIYTRAVLLETLRWKPVIPMGLPHRLLQDDEYNGFFIPAGTIVLSSVWTIFRDPEEYPDPDRFMPERFIKDGKINTEISISRICPGRHLAEVSLLLAIANILHVFDVIPAPDKNGKSLGTDMEMTTGLVSMPEGIPCILKPRSSVSEALIRDANH</sequence>
<comment type="cofactor">
    <cofactor evidence="1 13">
        <name>heme</name>
        <dbReference type="ChEBI" id="CHEBI:30413"/>
    </cofactor>
</comment>
<evidence type="ECO:0000256" key="3">
    <source>
        <dbReference type="ARBA" id="ARBA00005179"/>
    </source>
</evidence>
<reference evidence="14" key="1">
    <citation type="submission" date="2022-07" db="EMBL/GenBank/DDBJ databases">
        <title>Genome Sequence of Physisporinus lineatus.</title>
        <authorList>
            <person name="Buettner E."/>
        </authorList>
    </citation>
    <scope>NUCLEOTIDE SEQUENCE</scope>
    <source>
        <strain evidence="14">VT162</strain>
    </source>
</reference>
<keyword evidence="7 13" id="KW-0479">Metal-binding</keyword>
<feature type="binding site" description="axial binding residue" evidence="13">
    <location>
        <position position="435"/>
    </location>
    <ligand>
        <name>heme</name>
        <dbReference type="ChEBI" id="CHEBI:30413"/>
    </ligand>
    <ligandPart>
        <name>Fe</name>
        <dbReference type="ChEBI" id="CHEBI:18248"/>
    </ligandPart>
</feature>
<keyword evidence="9" id="KW-0560">Oxidoreductase</keyword>
<dbReference type="AlphaFoldDB" id="A0AAD5V456"/>
<dbReference type="GO" id="GO:0016705">
    <property type="term" value="F:oxidoreductase activity, acting on paired donors, with incorporation or reduction of molecular oxygen"/>
    <property type="evidence" value="ECO:0007669"/>
    <property type="project" value="InterPro"/>
</dbReference>
<evidence type="ECO:0000256" key="10">
    <source>
        <dbReference type="ARBA" id="ARBA00023004"/>
    </source>
</evidence>
<dbReference type="GO" id="GO:0016020">
    <property type="term" value="C:membrane"/>
    <property type="evidence" value="ECO:0007669"/>
    <property type="project" value="UniProtKB-SubCell"/>
</dbReference>
<keyword evidence="5 13" id="KW-0349">Heme</keyword>
<protein>
    <recommendedName>
        <fullName evidence="16">Cytochrome P450</fullName>
    </recommendedName>
</protein>
<dbReference type="SUPFAM" id="SSF48264">
    <property type="entry name" value="Cytochrome P450"/>
    <property type="match status" value="1"/>
</dbReference>
<evidence type="ECO:0000256" key="5">
    <source>
        <dbReference type="ARBA" id="ARBA00022617"/>
    </source>
</evidence>
<keyword evidence="15" id="KW-1185">Reference proteome</keyword>
<dbReference type="EMBL" id="JANAWD010000208">
    <property type="protein sequence ID" value="KAJ3483938.1"/>
    <property type="molecule type" value="Genomic_DNA"/>
</dbReference>
<keyword evidence="10 13" id="KW-0408">Iron</keyword>
<evidence type="ECO:0000256" key="1">
    <source>
        <dbReference type="ARBA" id="ARBA00001971"/>
    </source>
</evidence>
<evidence type="ECO:0000256" key="13">
    <source>
        <dbReference type="PIRSR" id="PIRSR602401-1"/>
    </source>
</evidence>
<dbReference type="InterPro" id="IPR050364">
    <property type="entry name" value="Cytochrome_P450_fung"/>
</dbReference>
<keyword evidence="8" id="KW-1133">Transmembrane helix</keyword>
<evidence type="ECO:0000256" key="4">
    <source>
        <dbReference type="ARBA" id="ARBA00010617"/>
    </source>
</evidence>
<evidence type="ECO:0000256" key="8">
    <source>
        <dbReference type="ARBA" id="ARBA00022989"/>
    </source>
</evidence>
<organism evidence="14 15">
    <name type="scientific">Meripilus lineatus</name>
    <dbReference type="NCBI Taxonomy" id="2056292"/>
    <lineage>
        <taxon>Eukaryota</taxon>
        <taxon>Fungi</taxon>
        <taxon>Dikarya</taxon>
        <taxon>Basidiomycota</taxon>
        <taxon>Agaricomycotina</taxon>
        <taxon>Agaricomycetes</taxon>
        <taxon>Polyporales</taxon>
        <taxon>Meripilaceae</taxon>
        <taxon>Meripilus</taxon>
    </lineage>
</organism>